<keyword evidence="11 13" id="KW-0472">Membrane</keyword>
<evidence type="ECO:0000256" key="2">
    <source>
        <dbReference type="ARBA" id="ARBA00004651"/>
    </source>
</evidence>
<gene>
    <name evidence="14" type="ORF">NO357_05025</name>
</gene>
<feature type="transmembrane region" description="Helical" evidence="13">
    <location>
        <begin position="57"/>
        <end position="77"/>
    </location>
</feature>
<dbReference type="GO" id="GO:0032025">
    <property type="term" value="P:response to cobalt ion"/>
    <property type="evidence" value="ECO:0007669"/>
    <property type="project" value="TreeGrafter"/>
</dbReference>
<reference evidence="14" key="1">
    <citation type="submission" date="2022-07" db="EMBL/GenBank/DDBJ databases">
        <authorList>
            <person name="Otstavnykh N."/>
            <person name="Isaeva M."/>
            <person name="Bystritskaya E."/>
        </authorList>
    </citation>
    <scope>NUCLEOTIDE SEQUENCE</scope>
    <source>
        <strain evidence="14">KCTC 52189</strain>
    </source>
</reference>
<dbReference type="RefSeq" id="WP_306734510.1">
    <property type="nucleotide sequence ID" value="NZ_JANHAX010000001.1"/>
</dbReference>
<keyword evidence="10" id="KW-0921">Nickel transport</keyword>
<evidence type="ECO:0000256" key="13">
    <source>
        <dbReference type="RuleBase" id="RU362101"/>
    </source>
</evidence>
<evidence type="ECO:0000256" key="8">
    <source>
        <dbReference type="ARBA" id="ARBA00022989"/>
    </source>
</evidence>
<evidence type="ECO:0000313" key="14">
    <source>
        <dbReference type="EMBL" id="MDQ2089261.1"/>
    </source>
</evidence>
<keyword evidence="5" id="KW-1003">Cell membrane</keyword>
<evidence type="ECO:0000256" key="4">
    <source>
        <dbReference type="ARBA" id="ARBA00022448"/>
    </source>
</evidence>
<dbReference type="GO" id="GO:0015099">
    <property type="term" value="F:nickel cation transmembrane transporter activity"/>
    <property type="evidence" value="ECO:0007669"/>
    <property type="project" value="UniProtKB-UniRule"/>
</dbReference>
<dbReference type="AlphaFoldDB" id="A0AAE3WA62"/>
<dbReference type="PANTHER" id="PTHR40659">
    <property type="entry name" value="NICKEL/COBALT EFFLUX SYSTEM RCNA"/>
    <property type="match status" value="1"/>
</dbReference>
<dbReference type="InterPro" id="IPR011541">
    <property type="entry name" value="Ni/Co_transpt_high_affinity"/>
</dbReference>
<comment type="subcellular location">
    <subcellularLocation>
        <location evidence="2 13">Cell membrane</location>
        <topology evidence="2 13">Multi-pass membrane protein</topology>
    </subcellularLocation>
</comment>
<keyword evidence="12" id="KW-0170">Cobalt</keyword>
<dbReference type="PANTHER" id="PTHR40659:SF1">
    <property type="entry name" value="NICKEL_COBALT EFFLUX SYSTEM RCNA"/>
    <property type="match status" value="1"/>
</dbReference>
<feature type="transmembrane region" description="Helical" evidence="13">
    <location>
        <begin position="98"/>
        <end position="126"/>
    </location>
</feature>
<protein>
    <recommendedName>
        <fullName evidence="13">Nickel/cobalt efflux system</fullName>
    </recommendedName>
</protein>
<organism evidence="14 15">
    <name type="scientific">Marimonas arenosa</name>
    <dbReference type="NCBI Taxonomy" id="1795305"/>
    <lineage>
        <taxon>Bacteria</taxon>
        <taxon>Pseudomonadati</taxon>
        <taxon>Pseudomonadota</taxon>
        <taxon>Alphaproteobacteria</taxon>
        <taxon>Rhodobacterales</taxon>
        <taxon>Paracoccaceae</taxon>
        <taxon>Marimonas</taxon>
    </lineage>
</organism>
<evidence type="ECO:0000256" key="3">
    <source>
        <dbReference type="ARBA" id="ARBA00022426"/>
    </source>
</evidence>
<dbReference type="GO" id="GO:0006824">
    <property type="term" value="P:cobalt ion transport"/>
    <property type="evidence" value="ECO:0007669"/>
    <property type="project" value="UniProtKB-KW"/>
</dbReference>
<dbReference type="GO" id="GO:0010045">
    <property type="term" value="P:response to nickel cation"/>
    <property type="evidence" value="ECO:0007669"/>
    <property type="project" value="TreeGrafter"/>
</dbReference>
<sequence length="301" mass="31390">MRRGLLILPLVAGLALALWLWGFGGLEALKAWAAAGQRDVQNAMAGTLRQLRAGDGAAWAGLMGLCFAYGFFHAAGPGHGKLVIGGYGLGRRVPMRRLMGLALAASLAQAGTAVVLVYAGVFAFNWTRERMVDVADRLLEPVSYGAIALVGLWLLLRGARRFWAVRVHQVQDGHQVHEDGTCSCGHKHGVSLEEAAEVRNWRDALVVITSVALRPCTGAVFLLILTWRMGIDLAGIAGAFVMGLGTASVTVAVAGLSVSMREGALAQAMSGTAAARTASLIELCAGALVAVVAAQLALAAI</sequence>
<accession>A0AAE3WA62</accession>
<keyword evidence="6" id="KW-0533">Nickel</keyword>
<keyword evidence="7 13" id="KW-0812">Transmembrane</keyword>
<evidence type="ECO:0000256" key="1">
    <source>
        <dbReference type="ARBA" id="ARBA00002510"/>
    </source>
</evidence>
<keyword evidence="8 13" id="KW-1133">Transmembrane helix</keyword>
<evidence type="ECO:0000256" key="5">
    <source>
        <dbReference type="ARBA" id="ARBA00022475"/>
    </source>
</evidence>
<feature type="transmembrane region" description="Helical" evidence="13">
    <location>
        <begin position="138"/>
        <end position="156"/>
    </location>
</feature>
<evidence type="ECO:0000256" key="7">
    <source>
        <dbReference type="ARBA" id="ARBA00022692"/>
    </source>
</evidence>
<feature type="transmembrane region" description="Helical" evidence="13">
    <location>
        <begin position="204"/>
        <end position="227"/>
    </location>
</feature>
<dbReference type="Proteomes" id="UP001226762">
    <property type="component" value="Unassembled WGS sequence"/>
</dbReference>
<keyword evidence="3" id="KW-0171">Cobalt transport</keyword>
<name>A0AAE3WA62_9RHOB</name>
<dbReference type="GO" id="GO:0005886">
    <property type="term" value="C:plasma membrane"/>
    <property type="evidence" value="ECO:0007669"/>
    <property type="project" value="UniProtKB-SubCell"/>
</dbReference>
<evidence type="ECO:0000256" key="10">
    <source>
        <dbReference type="ARBA" id="ARBA00023112"/>
    </source>
</evidence>
<evidence type="ECO:0000256" key="12">
    <source>
        <dbReference type="ARBA" id="ARBA00023285"/>
    </source>
</evidence>
<comment type="caution">
    <text evidence="14">The sequence shown here is derived from an EMBL/GenBank/DDBJ whole genome shotgun (WGS) entry which is preliminary data.</text>
</comment>
<evidence type="ECO:0000256" key="6">
    <source>
        <dbReference type="ARBA" id="ARBA00022596"/>
    </source>
</evidence>
<dbReference type="Pfam" id="PF03824">
    <property type="entry name" value="NicO"/>
    <property type="match status" value="1"/>
</dbReference>
<feature type="transmembrane region" description="Helical" evidence="13">
    <location>
        <begin position="233"/>
        <end position="258"/>
    </location>
</feature>
<proteinExistence type="inferred from homology"/>
<dbReference type="EMBL" id="JANHAX010000001">
    <property type="protein sequence ID" value="MDQ2089261.1"/>
    <property type="molecule type" value="Genomic_DNA"/>
</dbReference>
<keyword evidence="4 13" id="KW-0813">Transport</keyword>
<reference evidence="14" key="2">
    <citation type="submission" date="2023-02" db="EMBL/GenBank/DDBJ databases">
        <title>'Rhodoalgimonas zhirmunskyi' gen. nov., isolated from a red alga.</title>
        <authorList>
            <person name="Nedashkovskaya O.I."/>
            <person name="Otstavnykh N.Y."/>
            <person name="Bystritskaya E.P."/>
            <person name="Balabanova L.A."/>
            <person name="Isaeva M.P."/>
        </authorList>
    </citation>
    <scope>NUCLEOTIDE SEQUENCE</scope>
    <source>
        <strain evidence="14">KCTC 52189</strain>
    </source>
</reference>
<keyword evidence="9" id="KW-0406">Ion transport</keyword>
<evidence type="ECO:0000313" key="15">
    <source>
        <dbReference type="Proteomes" id="UP001226762"/>
    </source>
</evidence>
<evidence type="ECO:0000256" key="11">
    <source>
        <dbReference type="ARBA" id="ARBA00023136"/>
    </source>
</evidence>
<keyword evidence="15" id="KW-1185">Reference proteome</keyword>
<feature type="transmembrane region" description="Helical" evidence="13">
    <location>
        <begin position="279"/>
        <end position="300"/>
    </location>
</feature>
<evidence type="ECO:0000256" key="9">
    <source>
        <dbReference type="ARBA" id="ARBA00023065"/>
    </source>
</evidence>
<dbReference type="InterPro" id="IPR051224">
    <property type="entry name" value="NiCoT_RcnA"/>
</dbReference>
<comment type="function">
    <text evidence="1">Efflux system for nickel and cobalt.</text>
</comment>
<comment type="similarity">
    <text evidence="13">Belongs to the NiCoT transporter (TC 2.A.52) family.</text>
</comment>
<dbReference type="GO" id="GO:0046583">
    <property type="term" value="F:monoatomic cation efflux transmembrane transporter activity"/>
    <property type="evidence" value="ECO:0007669"/>
    <property type="project" value="TreeGrafter"/>
</dbReference>